<dbReference type="Pfam" id="PF19087">
    <property type="entry name" value="DUF5776"/>
    <property type="match status" value="1"/>
</dbReference>
<evidence type="ECO:0000313" key="5">
    <source>
        <dbReference type="Proteomes" id="UP000051589"/>
    </source>
</evidence>
<feature type="domain" description="DUF5776" evidence="3">
    <location>
        <begin position="518"/>
        <end position="584"/>
    </location>
</feature>
<reference evidence="4 5" key="1">
    <citation type="journal article" date="2015" name="Genome Announc.">
        <title>Expanding the biotechnology potential of lactobacilli through comparative genomics of 213 strains and associated genera.</title>
        <authorList>
            <person name="Sun Z."/>
            <person name="Harris H.M."/>
            <person name="McCann A."/>
            <person name="Guo C."/>
            <person name="Argimon S."/>
            <person name="Zhang W."/>
            <person name="Yang X."/>
            <person name="Jeffery I.B."/>
            <person name="Cooney J.C."/>
            <person name="Kagawa T.F."/>
            <person name="Liu W."/>
            <person name="Song Y."/>
            <person name="Salvetti E."/>
            <person name="Wrobel A."/>
            <person name="Rasinkangas P."/>
            <person name="Parkhill J."/>
            <person name="Rea M.C."/>
            <person name="O'Sullivan O."/>
            <person name="Ritari J."/>
            <person name="Douillard F.P."/>
            <person name="Paul Ross R."/>
            <person name="Yang R."/>
            <person name="Briner A.E."/>
            <person name="Felis G.E."/>
            <person name="de Vos W.M."/>
            <person name="Barrangou R."/>
            <person name="Klaenhammer T.R."/>
            <person name="Caufield P.W."/>
            <person name="Cui Y."/>
            <person name="Zhang H."/>
            <person name="O'Toole P.W."/>
        </authorList>
    </citation>
    <scope>NUCLEOTIDE SEQUENCE [LARGE SCALE GENOMIC DNA]</scope>
    <source>
        <strain evidence="4 5">DSM 21775</strain>
    </source>
</reference>
<accession>A0A0R2DEH2</accession>
<comment type="caution">
    <text evidence="4">The sequence shown here is derived from an EMBL/GenBank/DDBJ whole genome shotgun (WGS) entry which is preliminary data.</text>
</comment>
<dbReference type="InterPro" id="IPR032675">
    <property type="entry name" value="LRR_dom_sf"/>
</dbReference>
<keyword evidence="5" id="KW-1185">Reference proteome</keyword>
<dbReference type="InterPro" id="IPR005046">
    <property type="entry name" value="DUF285"/>
</dbReference>
<dbReference type="Pfam" id="PF03382">
    <property type="entry name" value="DUF285"/>
    <property type="match status" value="1"/>
</dbReference>
<dbReference type="Gene3D" id="3.80.10.10">
    <property type="entry name" value="Ribonuclease Inhibitor"/>
    <property type="match status" value="1"/>
</dbReference>
<feature type="domain" description="MucBP" evidence="2">
    <location>
        <begin position="359"/>
        <end position="420"/>
    </location>
</feature>
<evidence type="ECO:0000313" key="4">
    <source>
        <dbReference type="EMBL" id="KRN02408.1"/>
    </source>
</evidence>
<sequence>MITTLSLVVVGALGRPVVAASDVRLPPEAVKPTQGRYGSVPFRLTSAGVLHLGAGTLPEYHDLHLLSHMTGQLLAAVTKAYLHQTNIMGDDMDKLAPLITKVVFDGPVVAPVNCQELFSNLTRVTAYEHLDKLDTHQTQNMVRMFSINARLTSLDLSQFDTSQVKTTNSMFMAVTHMATIDVTSLNLDQDTDIHAMFWGMRALHALDLSHQTFPNVQQADLLVSQSGIQRVNLSHAAPKIRNGLKNMFVLTEGVSELTLGPHAQTGQALAISNAPTNNQFTGCWQAVGAGTVKNPLGKKYPNGELIGNDPVAGSKVETYVWEPVNRELPTVVPPTIVPPDPGPEPILPPRPEPVPVAQPVMVRYLDEAGQPLAKERRLRGNIGAPYRATPLAFTGYRLKRVTGQPVGTFGVVTRMVTFHYVQDRQTGGAGNAIAPLKSVVYAKRRVGLYAKPDFDRRQVKHWYGRQSRTKRPMFVVTGLARSKAGHLRYRVRDVNHHSRTAGMSGYLTTRSPWVTSVYYQQMMGSIRVLNPQGINVYRRRSLRGKRVHIRRGRLIKVSRIVSYHRAMRFELRQGGYVTANKKLVIR</sequence>
<dbReference type="PATRIC" id="fig|1423803.3.peg.1919"/>
<dbReference type="EMBL" id="AYZH01000007">
    <property type="protein sequence ID" value="KRN02408.1"/>
    <property type="molecule type" value="Genomic_DNA"/>
</dbReference>
<evidence type="ECO:0008006" key="6">
    <source>
        <dbReference type="Google" id="ProtNLM"/>
    </source>
</evidence>
<gene>
    <name evidence="4" type="ORF">FD13_GL001861</name>
</gene>
<evidence type="ECO:0000259" key="3">
    <source>
        <dbReference type="Pfam" id="PF19087"/>
    </source>
</evidence>
<dbReference type="AlphaFoldDB" id="A0A0R2DEH2"/>
<organism evidence="4 5">
    <name type="scientific">Levilactobacillus senmaizukei DSM 21775 = NBRC 103853</name>
    <dbReference type="NCBI Taxonomy" id="1423803"/>
    <lineage>
        <taxon>Bacteria</taxon>
        <taxon>Bacillati</taxon>
        <taxon>Bacillota</taxon>
        <taxon>Bacilli</taxon>
        <taxon>Lactobacillales</taxon>
        <taxon>Lactobacillaceae</taxon>
        <taxon>Levilactobacillus</taxon>
    </lineage>
</organism>
<dbReference type="SUPFAM" id="SSF52047">
    <property type="entry name" value="RNI-like"/>
    <property type="match status" value="1"/>
</dbReference>
<evidence type="ECO:0000259" key="2">
    <source>
        <dbReference type="Pfam" id="PF06458"/>
    </source>
</evidence>
<name>A0A0R2DEH2_9LACO</name>
<dbReference type="InterPro" id="IPR009459">
    <property type="entry name" value="MucBP_dom"/>
</dbReference>
<evidence type="ECO:0000256" key="1">
    <source>
        <dbReference type="ARBA" id="ARBA00022737"/>
    </source>
</evidence>
<dbReference type="Pfam" id="PF06458">
    <property type="entry name" value="MucBP"/>
    <property type="match status" value="1"/>
</dbReference>
<protein>
    <recommendedName>
        <fullName evidence="6">DUF5776 domain-containing protein</fullName>
    </recommendedName>
</protein>
<dbReference type="Proteomes" id="UP000051589">
    <property type="component" value="Unassembled WGS sequence"/>
</dbReference>
<dbReference type="Gene3D" id="3.10.20.320">
    <property type="entry name" value="Putative peptidoglycan bound protein (lpxtg motif)"/>
    <property type="match status" value="1"/>
</dbReference>
<proteinExistence type="predicted"/>
<dbReference type="InterPro" id="IPR044081">
    <property type="entry name" value="DUF5776"/>
</dbReference>
<dbReference type="STRING" id="1423803.FD13_GL001861"/>
<keyword evidence="1" id="KW-0677">Repeat</keyword>